<name>A0A927BH81_STRGL</name>
<protein>
    <submittedName>
        <fullName evidence="2">Uncharacterized protein</fullName>
    </submittedName>
</protein>
<feature type="region of interest" description="Disordered" evidence="1">
    <location>
        <begin position="95"/>
        <end position="164"/>
    </location>
</feature>
<proteinExistence type="predicted"/>
<organism evidence="2">
    <name type="scientific">Streptomyces globisporus</name>
    <dbReference type="NCBI Taxonomy" id="1908"/>
    <lineage>
        <taxon>Bacteria</taxon>
        <taxon>Bacillati</taxon>
        <taxon>Actinomycetota</taxon>
        <taxon>Actinomycetes</taxon>
        <taxon>Kitasatosporales</taxon>
        <taxon>Streptomycetaceae</taxon>
        <taxon>Streptomyces</taxon>
    </lineage>
</organism>
<sequence length="164" mass="15885">MAAARKASDSQAVMATTGRSWMTTATLSVSTSIAGWAAAGSGATLTPSVFTTAIELTASGGHAEPPMSAASLAANVPASCSASATPVVARASVHQYGTGGGTAPSSRSASPSTETSSGASTETRGRPSRSQSCTTAPSPRVPASLSGPPESRPASTAQGSGMRG</sequence>
<evidence type="ECO:0000256" key="1">
    <source>
        <dbReference type="SAM" id="MobiDB-lite"/>
    </source>
</evidence>
<feature type="compositionally biased region" description="Low complexity" evidence="1">
    <location>
        <begin position="103"/>
        <end position="122"/>
    </location>
</feature>
<reference evidence="2" key="1">
    <citation type="journal article" date="2020" name="PLoS ONE">
        <title>Isolation and characterization of Streptomyces bacteriophages and Streptomyces strains encoding biosynthetic arsenals: Streptomyces strains and phages for antibiotic discovery.</title>
        <authorList>
            <person name="Montano E.T."/>
            <person name="Nideffer J.F."/>
            <person name="Brumage L."/>
            <person name="Erb M."/>
            <person name="Derman A.I."/>
            <person name="Davis J.P."/>
            <person name="Estrada E."/>
            <person name="Fu S."/>
            <person name="Le D."/>
            <person name="Vuppala A."/>
            <person name="Tran C."/>
            <person name="Luterstein E."/>
            <person name="Lakkaraju S."/>
            <person name="Panchagnula S."/>
            <person name="Ren C."/>
            <person name="Doan J."/>
            <person name="Tran S."/>
            <person name="Soriano J."/>
            <person name="Fujita Y."/>
            <person name="Gutala P."/>
            <person name="Fujii Q."/>
            <person name="Lee M."/>
            <person name="Bui A."/>
            <person name="Villarreal C."/>
            <person name="Shing S.R."/>
            <person name="Kim S."/>
            <person name="Freeman D."/>
            <person name="Racha V."/>
            <person name="Ho A."/>
            <person name="Kumar P."/>
            <person name="Falah K."/>
            <person name="Dawson T."/>
            <person name="Enustun E."/>
            <person name="Prichard A."/>
            <person name="Gomez A."/>
            <person name="Khanna K."/>
            <person name="Trigg S."/>
            <person name="Fernandez L."/>
            <person name="Pogliano K."/>
            <person name="Pogliano J."/>
        </authorList>
    </citation>
    <scope>NUCLEOTIDE SEQUENCE</scope>
    <source>
        <strain evidence="2">QF2</strain>
    </source>
</reference>
<dbReference type="AlphaFoldDB" id="A0A927BH81"/>
<feature type="compositionally biased region" description="Polar residues" evidence="1">
    <location>
        <begin position="153"/>
        <end position="164"/>
    </location>
</feature>
<gene>
    <name evidence="2" type="ORF">ID875_02625</name>
</gene>
<comment type="caution">
    <text evidence="2">The sequence shown here is derived from an EMBL/GenBank/DDBJ whole genome shotgun (WGS) entry which is preliminary data.</text>
</comment>
<accession>A0A927BH81</accession>
<evidence type="ECO:0000313" key="2">
    <source>
        <dbReference type="EMBL" id="MBD2827565.1"/>
    </source>
</evidence>
<dbReference type="EMBL" id="JACWUS010000001">
    <property type="protein sequence ID" value="MBD2827565.1"/>
    <property type="molecule type" value="Genomic_DNA"/>
</dbReference>
<feature type="compositionally biased region" description="Polar residues" evidence="1">
    <location>
        <begin position="128"/>
        <end position="137"/>
    </location>
</feature>